<keyword evidence="3" id="KW-1185">Reference proteome</keyword>
<reference evidence="2" key="1">
    <citation type="submission" date="2022-05" db="EMBL/GenBank/DDBJ databases">
        <title>Schlegelella sp. nov., isolated from mangrove soil.</title>
        <authorList>
            <person name="Liu Y."/>
            <person name="Ge X."/>
            <person name="Liu W."/>
        </authorList>
    </citation>
    <scope>NUCLEOTIDE SEQUENCE</scope>
    <source>
        <strain evidence="2">S2-27</strain>
    </source>
</reference>
<proteinExistence type="predicted"/>
<feature type="domain" description="HD" evidence="1">
    <location>
        <begin position="54"/>
        <end position="115"/>
    </location>
</feature>
<dbReference type="InterPro" id="IPR006674">
    <property type="entry name" value="HD_domain"/>
</dbReference>
<dbReference type="InterPro" id="IPR052567">
    <property type="entry name" value="OP_Dioxygenase"/>
</dbReference>
<dbReference type="SUPFAM" id="SSF109604">
    <property type="entry name" value="HD-domain/PDEase-like"/>
    <property type="match status" value="1"/>
</dbReference>
<name>A0ABT0YR14_9BURK</name>
<evidence type="ECO:0000313" key="2">
    <source>
        <dbReference type="EMBL" id="MCM5681171.1"/>
    </source>
</evidence>
<sequence>MSERATFTRMQDSTREDWKLISGEFMGFAKHLPERVLAHLKVLEGDYGGFPVDRYTHSLQTATRALRDGRGDEYVVCALLHDIGDTLGSYNHPDIAAAVLKPFVSEQNLWMVQHHGIFQGYYFFHHIGMNRDMREQFRSHPWFDATAEFCELYDNPAFDAKAETLPIAEFEPLVRRVFAQPRNTIYKAAVDQNASRPAH</sequence>
<comment type="caution">
    <text evidence="2">The sequence shown here is derived from an EMBL/GenBank/DDBJ whole genome shotgun (WGS) entry which is preliminary data.</text>
</comment>
<accession>A0ABT0YR14</accession>
<evidence type="ECO:0000259" key="1">
    <source>
        <dbReference type="Pfam" id="PF01966"/>
    </source>
</evidence>
<evidence type="ECO:0000313" key="3">
    <source>
        <dbReference type="Proteomes" id="UP001165541"/>
    </source>
</evidence>
<dbReference type="PANTHER" id="PTHR40202:SF1">
    <property type="entry name" value="HD DOMAIN-CONTAINING PROTEIN"/>
    <property type="match status" value="1"/>
</dbReference>
<dbReference type="PANTHER" id="PTHR40202">
    <property type="match status" value="1"/>
</dbReference>
<gene>
    <name evidence="2" type="ORF">M8A51_16715</name>
</gene>
<dbReference type="Pfam" id="PF01966">
    <property type="entry name" value="HD"/>
    <property type="match status" value="1"/>
</dbReference>
<dbReference type="Proteomes" id="UP001165541">
    <property type="component" value="Unassembled WGS sequence"/>
</dbReference>
<dbReference type="Gene3D" id="1.10.3210.10">
    <property type="entry name" value="Hypothetical protein af1432"/>
    <property type="match status" value="1"/>
</dbReference>
<dbReference type="RefSeq" id="WP_251779651.1">
    <property type="nucleotide sequence ID" value="NZ_JAMKFE010000010.1"/>
</dbReference>
<organism evidence="2 3">
    <name type="scientific">Caldimonas mangrovi</name>
    <dbReference type="NCBI Taxonomy" id="2944811"/>
    <lineage>
        <taxon>Bacteria</taxon>
        <taxon>Pseudomonadati</taxon>
        <taxon>Pseudomonadota</taxon>
        <taxon>Betaproteobacteria</taxon>
        <taxon>Burkholderiales</taxon>
        <taxon>Sphaerotilaceae</taxon>
        <taxon>Caldimonas</taxon>
    </lineage>
</organism>
<protein>
    <submittedName>
        <fullName evidence="2">Phosphohydrolase</fullName>
    </submittedName>
</protein>
<dbReference type="EMBL" id="JAMKFE010000010">
    <property type="protein sequence ID" value="MCM5681171.1"/>
    <property type="molecule type" value="Genomic_DNA"/>
</dbReference>